<accession>A0AAD5XH70</accession>
<comment type="caution">
    <text evidence="2">The sequence shown here is derived from an EMBL/GenBank/DDBJ whole genome shotgun (WGS) entry which is preliminary data.</text>
</comment>
<name>A0AAD5XH70_9FUNG</name>
<protein>
    <submittedName>
        <fullName evidence="2">Uncharacterized protein</fullName>
    </submittedName>
</protein>
<evidence type="ECO:0000313" key="2">
    <source>
        <dbReference type="EMBL" id="KAJ3126198.1"/>
    </source>
</evidence>
<feature type="non-terminal residue" evidence="2">
    <location>
        <position position="1"/>
    </location>
</feature>
<dbReference type="AlphaFoldDB" id="A0AAD5XH70"/>
<evidence type="ECO:0000256" key="1">
    <source>
        <dbReference type="SAM" id="MobiDB-lite"/>
    </source>
</evidence>
<gene>
    <name evidence="2" type="ORF">HK100_010389</name>
</gene>
<feature type="compositionally biased region" description="Low complexity" evidence="1">
    <location>
        <begin position="46"/>
        <end position="56"/>
    </location>
</feature>
<dbReference type="Proteomes" id="UP001211907">
    <property type="component" value="Unassembled WGS sequence"/>
</dbReference>
<proteinExistence type="predicted"/>
<reference evidence="2" key="1">
    <citation type="submission" date="2020-05" db="EMBL/GenBank/DDBJ databases">
        <title>Phylogenomic resolution of chytrid fungi.</title>
        <authorList>
            <person name="Stajich J.E."/>
            <person name="Amses K."/>
            <person name="Simmons R."/>
            <person name="Seto K."/>
            <person name="Myers J."/>
            <person name="Bonds A."/>
            <person name="Quandt C.A."/>
            <person name="Barry K."/>
            <person name="Liu P."/>
            <person name="Grigoriev I."/>
            <person name="Longcore J.E."/>
            <person name="James T.Y."/>
        </authorList>
    </citation>
    <scope>NUCLEOTIDE SEQUENCE</scope>
    <source>
        <strain evidence="2">JEL0513</strain>
    </source>
</reference>
<organism evidence="2 3">
    <name type="scientific">Physocladia obscura</name>
    <dbReference type="NCBI Taxonomy" id="109957"/>
    <lineage>
        <taxon>Eukaryota</taxon>
        <taxon>Fungi</taxon>
        <taxon>Fungi incertae sedis</taxon>
        <taxon>Chytridiomycota</taxon>
        <taxon>Chytridiomycota incertae sedis</taxon>
        <taxon>Chytridiomycetes</taxon>
        <taxon>Chytridiales</taxon>
        <taxon>Chytriomycetaceae</taxon>
        <taxon>Physocladia</taxon>
    </lineage>
</organism>
<feature type="region of interest" description="Disordered" evidence="1">
    <location>
        <begin position="32"/>
        <end position="56"/>
    </location>
</feature>
<evidence type="ECO:0000313" key="3">
    <source>
        <dbReference type="Proteomes" id="UP001211907"/>
    </source>
</evidence>
<dbReference type="EMBL" id="JADGJH010000571">
    <property type="protein sequence ID" value="KAJ3126198.1"/>
    <property type="molecule type" value="Genomic_DNA"/>
</dbReference>
<sequence>ERAKAKELFSSSTTADVDVSSASVFTPGEIDLDKHNAVDTPTAGNSSSSSAPAVADPAEAARIRAAIEAATSLDEVARLKRQLEGGSVPPSAKRRP</sequence>
<keyword evidence="3" id="KW-1185">Reference proteome</keyword>